<accession>A0A4Y7TT60</accession>
<comment type="caution">
    <text evidence="3">The sequence shown here is derived from an EMBL/GenBank/DDBJ whole genome shotgun (WGS) entry which is preliminary data.</text>
</comment>
<feature type="transmembrane region" description="Helical" evidence="1">
    <location>
        <begin position="6"/>
        <end position="24"/>
    </location>
</feature>
<dbReference type="Pfam" id="PF08450">
    <property type="entry name" value="SGL"/>
    <property type="match status" value="1"/>
</dbReference>
<proteinExistence type="predicted"/>
<dbReference type="Proteomes" id="UP000298030">
    <property type="component" value="Unassembled WGS sequence"/>
</dbReference>
<evidence type="ECO:0000256" key="1">
    <source>
        <dbReference type="SAM" id="Phobius"/>
    </source>
</evidence>
<evidence type="ECO:0000313" key="3">
    <source>
        <dbReference type="EMBL" id="TEB37356.1"/>
    </source>
</evidence>
<dbReference type="PANTHER" id="PTHR11799">
    <property type="entry name" value="PARAOXONASE"/>
    <property type="match status" value="1"/>
</dbReference>
<dbReference type="InterPro" id="IPR013658">
    <property type="entry name" value="SGL"/>
</dbReference>
<feature type="domain" description="SMP-30/Gluconolactonase/LRE-like region" evidence="2">
    <location>
        <begin position="145"/>
        <end position="280"/>
    </location>
</feature>
<keyword evidence="1" id="KW-0472">Membrane</keyword>
<reference evidence="3 4" key="1">
    <citation type="journal article" date="2019" name="Nat. Ecol. Evol.">
        <title>Megaphylogeny resolves global patterns of mushroom evolution.</title>
        <authorList>
            <person name="Varga T."/>
            <person name="Krizsan K."/>
            <person name="Foldi C."/>
            <person name="Dima B."/>
            <person name="Sanchez-Garcia M."/>
            <person name="Sanchez-Ramirez S."/>
            <person name="Szollosi G.J."/>
            <person name="Szarkandi J.G."/>
            <person name="Papp V."/>
            <person name="Albert L."/>
            <person name="Andreopoulos W."/>
            <person name="Angelini C."/>
            <person name="Antonin V."/>
            <person name="Barry K.W."/>
            <person name="Bougher N.L."/>
            <person name="Buchanan P."/>
            <person name="Buyck B."/>
            <person name="Bense V."/>
            <person name="Catcheside P."/>
            <person name="Chovatia M."/>
            <person name="Cooper J."/>
            <person name="Damon W."/>
            <person name="Desjardin D."/>
            <person name="Finy P."/>
            <person name="Geml J."/>
            <person name="Haridas S."/>
            <person name="Hughes K."/>
            <person name="Justo A."/>
            <person name="Karasinski D."/>
            <person name="Kautmanova I."/>
            <person name="Kiss B."/>
            <person name="Kocsube S."/>
            <person name="Kotiranta H."/>
            <person name="LaButti K.M."/>
            <person name="Lechner B.E."/>
            <person name="Liimatainen K."/>
            <person name="Lipzen A."/>
            <person name="Lukacs Z."/>
            <person name="Mihaltcheva S."/>
            <person name="Morgado L.N."/>
            <person name="Niskanen T."/>
            <person name="Noordeloos M.E."/>
            <person name="Ohm R.A."/>
            <person name="Ortiz-Santana B."/>
            <person name="Ovrebo C."/>
            <person name="Racz N."/>
            <person name="Riley R."/>
            <person name="Savchenko A."/>
            <person name="Shiryaev A."/>
            <person name="Soop K."/>
            <person name="Spirin V."/>
            <person name="Szebenyi C."/>
            <person name="Tomsovsky M."/>
            <person name="Tulloss R.E."/>
            <person name="Uehling J."/>
            <person name="Grigoriev I.V."/>
            <person name="Vagvolgyi C."/>
            <person name="Papp T."/>
            <person name="Martin F.M."/>
            <person name="Miettinen O."/>
            <person name="Hibbett D.S."/>
            <person name="Nagy L.G."/>
        </authorList>
    </citation>
    <scope>NUCLEOTIDE SEQUENCE [LARGE SCALE GENOMIC DNA]</scope>
    <source>
        <strain evidence="3 4">FP101781</strain>
    </source>
</reference>
<dbReference type="STRING" id="71717.A0A4Y7TT60"/>
<name>A0A4Y7TT60_COPMI</name>
<keyword evidence="4" id="KW-1185">Reference proteome</keyword>
<evidence type="ECO:0000313" key="4">
    <source>
        <dbReference type="Proteomes" id="UP000298030"/>
    </source>
</evidence>
<sequence>MTCRRIILNILVVLAAIAGGFYQLKLKPVLAKLGVGRVVDPVGNTDCTIIPELQACEKIVIHQPSGILYLACSTPSSRVHWLPHGLTFNETGTPPAGCRRTGWTSCPRRPDPSELFVYLVNHRAPRGGADPNKVGADSAVEGSSSMEYLRTVEHPLIETPNDLTGSADGKEFWVTNDHGSKTGLSREFEILGRAVTSVVYCHETEGCKYAIQHMRGNNGITQADNGTFYVVNSPGGQLYVLDKQADNTLVITDVIETDRSMDNAMVDSEGHVWAAAFPKALVLVQEHFKNPSIPSPSSALRFSINTGPGMFYGEKFKVDRVFEDDGTIASGVTSAAYDAERNRLFLHGLASPHLVVCRL</sequence>
<organism evidence="3 4">
    <name type="scientific">Coprinellus micaceus</name>
    <name type="common">Glistening ink-cap mushroom</name>
    <name type="synonym">Coprinus micaceus</name>
    <dbReference type="NCBI Taxonomy" id="71717"/>
    <lineage>
        <taxon>Eukaryota</taxon>
        <taxon>Fungi</taxon>
        <taxon>Dikarya</taxon>
        <taxon>Basidiomycota</taxon>
        <taxon>Agaricomycotina</taxon>
        <taxon>Agaricomycetes</taxon>
        <taxon>Agaricomycetidae</taxon>
        <taxon>Agaricales</taxon>
        <taxon>Agaricineae</taxon>
        <taxon>Psathyrellaceae</taxon>
        <taxon>Coprinellus</taxon>
    </lineage>
</organism>
<dbReference type="InterPro" id="IPR051288">
    <property type="entry name" value="Serum_paraoxonase/arylesterase"/>
</dbReference>
<evidence type="ECO:0000259" key="2">
    <source>
        <dbReference type="Pfam" id="PF08450"/>
    </source>
</evidence>
<dbReference type="PANTHER" id="PTHR11799:SF12">
    <property type="entry name" value="PARAOXONASE-RELATED"/>
    <property type="match status" value="1"/>
</dbReference>
<keyword evidence="1" id="KW-1133">Transmembrane helix</keyword>
<dbReference type="OrthoDB" id="5307922at2759"/>
<gene>
    <name evidence="3" type="ORF">FA13DRAFT_1726428</name>
</gene>
<keyword evidence="1" id="KW-0812">Transmembrane</keyword>
<dbReference type="SUPFAM" id="SSF63829">
    <property type="entry name" value="Calcium-dependent phosphotriesterase"/>
    <property type="match status" value="1"/>
</dbReference>
<dbReference type="EMBL" id="QPFP01000004">
    <property type="protein sequence ID" value="TEB37356.1"/>
    <property type="molecule type" value="Genomic_DNA"/>
</dbReference>
<dbReference type="Gene3D" id="2.120.10.30">
    <property type="entry name" value="TolB, C-terminal domain"/>
    <property type="match status" value="1"/>
</dbReference>
<protein>
    <submittedName>
        <fullName evidence="3">Calcium-dependent phosphotriesterase</fullName>
    </submittedName>
</protein>
<dbReference type="AlphaFoldDB" id="A0A4Y7TT60"/>
<dbReference type="InterPro" id="IPR011042">
    <property type="entry name" value="6-blade_b-propeller_TolB-like"/>
</dbReference>